<evidence type="ECO:0000313" key="1">
    <source>
        <dbReference type="EMBL" id="VDM60838.1"/>
    </source>
</evidence>
<evidence type="ECO:0000313" key="2">
    <source>
        <dbReference type="Proteomes" id="UP000267027"/>
    </source>
</evidence>
<protein>
    <submittedName>
        <fullName evidence="3">PMD domain-containing protein</fullName>
    </submittedName>
</protein>
<name>A0A0R3PTV1_ANGCS</name>
<dbReference type="WBParaSite" id="ACOC_0000925201-mRNA-1">
    <property type="protein sequence ID" value="ACOC_0000925201-mRNA-1"/>
    <property type="gene ID" value="ACOC_0000925201"/>
</dbReference>
<dbReference type="EMBL" id="UYYA01004269">
    <property type="protein sequence ID" value="VDM60838.1"/>
    <property type="molecule type" value="Genomic_DNA"/>
</dbReference>
<keyword evidence="2" id="KW-1185">Reference proteome</keyword>
<accession>A0A0R3PTV1</accession>
<dbReference type="Proteomes" id="UP000267027">
    <property type="component" value="Unassembled WGS sequence"/>
</dbReference>
<gene>
    <name evidence="1" type="ORF">ACOC_LOCUS9253</name>
</gene>
<evidence type="ECO:0000313" key="3">
    <source>
        <dbReference type="WBParaSite" id="ACOC_0000925201-mRNA-1"/>
    </source>
</evidence>
<dbReference type="AlphaFoldDB" id="A0A0R3PTV1"/>
<sequence>MVNYPFLGDYAVRIHQNLECIAPFFSGKVKCSSLEQFHGSSIYLTAFEFWSSIRVTSSFSMEAMNAPRLIECTASLKNATGVTIPRDYGSVFRFFNSLFHLGMPPILFGPQYEIGTEASFQEALAVIPFQILCMHGGLSPSVIRMPTYQKVFRYFVRKESTSLQ</sequence>
<reference evidence="3" key="1">
    <citation type="submission" date="2017-02" db="UniProtKB">
        <authorList>
            <consortium name="WormBaseParasite"/>
        </authorList>
    </citation>
    <scope>IDENTIFICATION</scope>
</reference>
<organism evidence="3">
    <name type="scientific">Angiostrongylus costaricensis</name>
    <name type="common">Nematode worm</name>
    <dbReference type="NCBI Taxonomy" id="334426"/>
    <lineage>
        <taxon>Eukaryota</taxon>
        <taxon>Metazoa</taxon>
        <taxon>Ecdysozoa</taxon>
        <taxon>Nematoda</taxon>
        <taxon>Chromadorea</taxon>
        <taxon>Rhabditida</taxon>
        <taxon>Rhabditina</taxon>
        <taxon>Rhabditomorpha</taxon>
        <taxon>Strongyloidea</taxon>
        <taxon>Metastrongylidae</taxon>
        <taxon>Angiostrongylus</taxon>
    </lineage>
</organism>
<reference evidence="1 2" key="2">
    <citation type="submission" date="2018-11" db="EMBL/GenBank/DDBJ databases">
        <authorList>
            <consortium name="Pathogen Informatics"/>
        </authorList>
    </citation>
    <scope>NUCLEOTIDE SEQUENCE [LARGE SCALE GENOMIC DNA]</scope>
    <source>
        <strain evidence="1 2">Costa Rica</strain>
    </source>
</reference>
<proteinExistence type="predicted"/>